<name>A0A6A4FX17_9STRA</name>
<evidence type="ECO:0000313" key="4">
    <source>
        <dbReference type="Proteomes" id="UP000435112"/>
    </source>
</evidence>
<dbReference type="AlphaFoldDB" id="A0A6A4FX17"/>
<protein>
    <submittedName>
        <fullName evidence="2">Uncharacterized protein</fullName>
    </submittedName>
</protein>
<sequence length="31" mass="3286">MKPSSEAVTTNDPDPMLLKVIGAALPRDKSC</sequence>
<accession>A0A6A4FX17</accession>
<keyword evidence="3" id="KW-1185">Reference proteome</keyword>
<reference evidence="2 3" key="1">
    <citation type="submission" date="2018-08" db="EMBL/GenBank/DDBJ databases">
        <title>Genomic investigation of the strawberry pathogen Phytophthora fragariae indicates pathogenicity is determined by transcriptional variation in three key races.</title>
        <authorList>
            <person name="Adams T.M."/>
            <person name="Armitage A.D."/>
            <person name="Sobczyk M.K."/>
            <person name="Bates H.J."/>
            <person name="Dunwell J.M."/>
            <person name="Nellist C.F."/>
            <person name="Harrison R.J."/>
        </authorList>
    </citation>
    <scope>NUCLEOTIDE SEQUENCE [LARGE SCALE GENOMIC DNA]</scope>
    <source>
        <strain evidence="1 4">SCRP324</strain>
        <strain evidence="2 3">SCRP333</strain>
    </source>
</reference>
<dbReference type="Proteomes" id="UP000434957">
    <property type="component" value="Unassembled WGS sequence"/>
</dbReference>
<comment type="caution">
    <text evidence="2">The sequence shown here is derived from an EMBL/GenBank/DDBJ whole genome shotgun (WGS) entry which is preliminary data.</text>
</comment>
<gene>
    <name evidence="1" type="ORF">PR002_g5080</name>
    <name evidence="2" type="ORF">PR003_g4059</name>
</gene>
<evidence type="ECO:0000313" key="1">
    <source>
        <dbReference type="EMBL" id="KAE9040177.1"/>
    </source>
</evidence>
<organism evidence="2 3">
    <name type="scientific">Phytophthora rubi</name>
    <dbReference type="NCBI Taxonomy" id="129364"/>
    <lineage>
        <taxon>Eukaryota</taxon>
        <taxon>Sar</taxon>
        <taxon>Stramenopiles</taxon>
        <taxon>Oomycota</taxon>
        <taxon>Peronosporomycetes</taxon>
        <taxon>Peronosporales</taxon>
        <taxon>Peronosporaceae</taxon>
        <taxon>Phytophthora</taxon>
    </lineage>
</organism>
<dbReference type="Proteomes" id="UP000435112">
    <property type="component" value="Unassembled WGS sequence"/>
</dbReference>
<dbReference type="EMBL" id="QXFU01000211">
    <property type="protein sequence ID" value="KAE9040177.1"/>
    <property type="molecule type" value="Genomic_DNA"/>
</dbReference>
<proteinExistence type="predicted"/>
<evidence type="ECO:0000313" key="3">
    <source>
        <dbReference type="Proteomes" id="UP000434957"/>
    </source>
</evidence>
<dbReference type="EMBL" id="QXFT01000148">
    <property type="protein sequence ID" value="KAE9353095.1"/>
    <property type="molecule type" value="Genomic_DNA"/>
</dbReference>
<evidence type="ECO:0000313" key="2">
    <source>
        <dbReference type="EMBL" id="KAE9353095.1"/>
    </source>
</evidence>